<evidence type="ECO:0000256" key="1">
    <source>
        <dbReference type="SAM" id="Phobius"/>
    </source>
</evidence>
<name>A0A284VJ03_9EURY</name>
<accession>A0A284VJ03</accession>
<gene>
    <name evidence="2" type="ORF">MNV_1100010</name>
</gene>
<dbReference type="RefSeq" id="WP_096203641.1">
    <property type="nucleotide sequence ID" value="NZ_FZMP01000014.1"/>
</dbReference>
<evidence type="ECO:0000313" key="2">
    <source>
        <dbReference type="EMBL" id="SNQ59233.1"/>
    </source>
</evidence>
<sequence>MTGVSASKLLSGRVIATKIILVIIFISLAAIVSFNPDYRVPPDTLNNFSTGVSETIGNATGVFVTGPPVDTTKAGTTGQGDIFGRPDIAPIQGKPVDLSLQQGEGLGNTPSEYKPDQNQFIKSAAFPVDALGSNVSDGGYSTLMRKTQTEKELINKYAVQRSKI</sequence>
<dbReference type="AlphaFoldDB" id="A0A284VJ03"/>
<keyword evidence="1" id="KW-0472">Membrane</keyword>
<evidence type="ECO:0000313" key="3">
    <source>
        <dbReference type="Proteomes" id="UP000218615"/>
    </source>
</evidence>
<keyword evidence="1" id="KW-1133">Transmembrane helix</keyword>
<dbReference type="EMBL" id="FZMP01000014">
    <property type="protein sequence ID" value="SNQ59233.1"/>
    <property type="molecule type" value="Genomic_DNA"/>
</dbReference>
<organism evidence="2 3">
    <name type="scientific">Candidatus Methanoperedens nitratireducens</name>
    <dbReference type="NCBI Taxonomy" id="1392998"/>
    <lineage>
        <taxon>Archaea</taxon>
        <taxon>Methanobacteriati</taxon>
        <taxon>Methanobacteriota</taxon>
        <taxon>Stenosarchaea group</taxon>
        <taxon>Methanomicrobia</taxon>
        <taxon>Methanosarcinales</taxon>
        <taxon>ANME-2 cluster</taxon>
        <taxon>Candidatus Methanoperedentaceae</taxon>
        <taxon>Candidatus Methanoperedens</taxon>
    </lineage>
</organism>
<dbReference type="Proteomes" id="UP000218615">
    <property type="component" value="Unassembled WGS sequence"/>
</dbReference>
<proteinExistence type="predicted"/>
<protein>
    <submittedName>
        <fullName evidence="2">Uncharacterized protein</fullName>
    </submittedName>
</protein>
<keyword evidence="3" id="KW-1185">Reference proteome</keyword>
<keyword evidence="1" id="KW-0812">Transmembrane</keyword>
<feature type="transmembrane region" description="Helical" evidence="1">
    <location>
        <begin position="15"/>
        <end position="34"/>
    </location>
</feature>
<reference evidence="3" key="1">
    <citation type="submission" date="2017-06" db="EMBL/GenBank/DDBJ databases">
        <authorList>
            <person name="Cremers G."/>
        </authorList>
    </citation>
    <scope>NUCLEOTIDE SEQUENCE [LARGE SCALE GENOMIC DNA]</scope>
</reference>